<dbReference type="EMBL" id="NIDF01000016">
    <property type="protein sequence ID" value="TYJ57132.1"/>
    <property type="molecule type" value="Genomic_DNA"/>
</dbReference>
<organism evidence="2 3">
    <name type="scientific">Cryptococcus floricola</name>
    <dbReference type="NCBI Taxonomy" id="2591691"/>
    <lineage>
        <taxon>Eukaryota</taxon>
        <taxon>Fungi</taxon>
        <taxon>Dikarya</taxon>
        <taxon>Basidiomycota</taxon>
        <taxon>Agaricomycotina</taxon>
        <taxon>Tremellomycetes</taxon>
        <taxon>Tremellales</taxon>
        <taxon>Cryptococcaceae</taxon>
        <taxon>Cryptococcus</taxon>
    </lineage>
</organism>
<feature type="compositionally biased region" description="Polar residues" evidence="1">
    <location>
        <begin position="8"/>
        <end position="33"/>
    </location>
</feature>
<gene>
    <name evidence="2" type="ORF">B9479_002233</name>
</gene>
<keyword evidence="3" id="KW-1185">Reference proteome</keyword>
<proteinExistence type="predicted"/>
<dbReference type="Proteomes" id="UP000322245">
    <property type="component" value="Unassembled WGS sequence"/>
</dbReference>
<evidence type="ECO:0000313" key="3">
    <source>
        <dbReference type="Proteomes" id="UP000322245"/>
    </source>
</evidence>
<sequence>MSEAYQEPSASSSPSGTQAGTSADESRGGSTTDKGPFPTKNWTRYRYQIDDTLFCPGDPATYSPEDVRKQLAENSGAPLESITVTLISEYKANDEASQWDASYHNGAESQGRECLSLEPFTANASVPEELVEEIEEEQEQIEGVKQLQGSLNNMLDSFQRLTEYCSSRLEVDQESDNGHKNDL</sequence>
<comment type="caution">
    <text evidence="2">The sequence shown here is derived from an EMBL/GenBank/DDBJ whole genome shotgun (WGS) entry which is preliminary data.</text>
</comment>
<accession>A0A5D3B231</accession>
<protein>
    <submittedName>
        <fullName evidence="2">Uncharacterized protein</fullName>
    </submittedName>
</protein>
<reference evidence="2 3" key="1">
    <citation type="submission" date="2017-05" db="EMBL/GenBank/DDBJ databases">
        <title>The Genome Sequence of Tsuchiyaea wingfieldii DSM 27421.</title>
        <authorList>
            <person name="Cuomo C."/>
            <person name="Passer A."/>
            <person name="Billmyre B."/>
            <person name="Heitman J."/>
        </authorList>
    </citation>
    <scope>NUCLEOTIDE SEQUENCE [LARGE SCALE GENOMIC DNA]</scope>
    <source>
        <strain evidence="2 3">DSM 27421</strain>
    </source>
</reference>
<dbReference type="AlphaFoldDB" id="A0A5D3B231"/>
<evidence type="ECO:0000313" key="2">
    <source>
        <dbReference type="EMBL" id="TYJ57132.1"/>
    </source>
</evidence>
<evidence type="ECO:0000256" key="1">
    <source>
        <dbReference type="SAM" id="MobiDB-lite"/>
    </source>
</evidence>
<feature type="region of interest" description="Disordered" evidence="1">
    <location>
        <begin position="1"/>
        <end position="42"/>
    </location>
</feature>
<name>A0A5D3B231_9TREE</name>